<dbReference type="EMBL" id="FUFT01000005">
    <property type="protein sequence ID" value="SJL84420.1"/>
    <property type="molecule type" value="Genomic_DNA"/>
</dbReference>
<reference evidence="1 2" key="1">
    <citation type="submission" date="2017-02" db="EMBL/GenBank/DDBJ databases">
        <authorList>
            <person name="Peterson S.W."/>
        </authorList>
    </citation>
    <scope>NUCLEOTIDE SEQUENCE [LARGE SCALE GENOMIC DNA]</scope>
    <source>
        <strain evidence="1 2">CECT 9027</strain>
    </source>
</reference>
<organism evidence="1 2">
    <name type="scientific">Vibrio palustris</name>
    <dbReference type="NCBI Taxonomy" id="1918946"/>
    <lineage>
        <taxon>Bacteria</taxon>
        <taxon>Pseudomonadati</taxon>
        <taxon>Pseudomonadota</taxon>
        <taxon>Gammaproteobacteria</taxon>
        <taxon>Vibrionales</taxon>
        <taxon>Vibrionaceae</taxon>
        <taxon>Vibrio</taxon>
    </lineage>
</organism>
<evidence type="ECO:0000313" key="2">
    <source>
        <dbReference type="Proteomes" id="UP000189475"/>
    </source>
</evidence>
<dbReference type="Proteomes" id="UP000189475">
    <property type="component" value="Unassembled WGS sequence"/>
</dbReference>
<accession>A0A1R4B676</accession>
<dbReference type="AlphaFoldDB" id="A0A1R4B676"/>
<sequence>MQQSDFEALVVRLCADSDLPTALATLKNADDEQVAEAAQDLTGQFTLAEVEGEERIYHVTFETNPQGGQDEFFEYIMNKEDDVIRFIAWFFDTQFGVKRKDVYQAAGKTYQQPKRA</sequence>
<keyword evidence="2" id="KW-1185">Reference proteome</keyword>
<gene>
    <name evidence="1" type="ORF">VPAL9027_02404</name>
</gene>
<proteinExistence type="predicted"/>
<dbReference type="RefSeq" id="WP_077314786.1">
    <property type="nucleotide sequence ID" value="NZ_AP024888.1"/>
</dbReference>
<dbReference type="OrthoDB" id="5816727at2"/>
<evidence type="ECO:0000313" key="1">
    <source>
        <dbReference type="EMBL" id="SJL84420.1"/>
    </source>
</evidence>
<name>A0A1R4B676_9VIBR</name>
<protein>
    <submittedName>
        <fullName evidence="1">Uncharacterized protein</fullName>
    </submittedName>
</protein>